<organism evidence="2 3">
    <name type="scientific">Liparis tanakae</name>
    <name type="common">Tanaka's snailfish</name>
    <dbReference type="NCBI Taxonomy" id="230148"/>
    <lineage>
        <taxon>Eukaryota</taxon>
        <taxon>Metazoa</taxon>
        <taxon>Chordata</taxon>
        <taxon>Craniata</taxon>
        <taxon>Vertebrata</taxon>
        <taxon>Euteleostomi</taxon>
        <taxon>Actinopterygii</taxon>
        <taxon>Neopterygii</taxon>
        <taxon>Teleostei</taxon>
        <taxon>Neoteleostei</taxon>
        <taxon>Acanthomorphata</taxon>
        <taxon>Eupercaria</taxon>
        <taxon>Perciformes</taxon>
        <taxon>Cottioidei</taxon>
        <taxon>Cottales</taxon>
        <taxon>Liparidae</taxon>
        <taxon>Liparis</taxon>
    </lineage>
</organism>
<dbReference type="AlphaFoldDB" id="A0A4Z2FT39"/>
<feature type="region of interest" description="Disordered" evidence="1">
    <location>
        <begin position="1"/>
        <end position="46"/>
    </location>
</feature>
<keyword evidence="3" id="KW-1185">Reference proteome</keyword>
<reference evidence="2 3" key="1">
    <citation type="submission" date="2019-03" db="EMBL/GenBank/DDBJ databases">
        <title>First draft genome of Liparis tanakae, snailfish: a comprehensive survey of snailfish specific genes.</title>
        <authorList>
            <person name="Kim W."/>
            <person name="Song I."/>
            <person name="Jeong J.-H."/>
            <person name="Kim D."/>
            <person name="Kim S."/>
            <person name="Ryu S."/>
            <person name="Song J.Y."/>
            <person name="Lee S.K."/>
        </authorList>
    </citation>
    <scope>NUCLEOTIDE SEQUENCE [LARGE SCALE GENOMIC DNA]</scope>
    <source>
        <tissue evidence="2">Muscle</tissue>
    </source>
</reference>
<dbReference type="EMBL" id="SRLO01000910">
    <property type="protein sequence ID" value="TNN44338.1"/>
    <property type="molecule type" value="Genomic_DNA"/>
</dbReference>
<evidence type="ECO:0000313" key="2">
    <source>
        <dbReference type="EMBL" id="TNN44338.1"/>
    </source>
</evidence>
<proteinExistence type="predicted"/>
<protein>
    <submittedName>
        <fullName evidence="2">Uncharacterized protein</fullName>
    </submittedName>
</protein>
<comment type="caution">
    <text evidence="2">The sequence shown here is derived from an EMBL/GenBank/DDBJ whole genome shotgun (WGS) entry which is preliminary data.</text>
</comment>
<name>A0A4Z2FT39_9TELE</name>
<sequence>MSPLLEPLTPAVVWETRSRQSGPSSYDRSGSGQGARDLSNIASPPRRSVKSFPLEVEVKMFESNSNKTFGADTQVKLWR</sequence>
<accession>A0A4Z2FT39</accession>
<evidence type="ECO:0000256" key="1">
    <source>
        <dbReference type="SAM" id="MobiDB-lite"/>
    </source>
</evidence>
<feature type="compositionally biased region" description="Polar residues" evidence="1">
    <location>
        <begin position="19"/>
        <end position="30"/>
    </location>
</feature>
<dbReference type="Proteomes" id="UP000314294">
    <property type="component" value="Unassembled WGS sequence"/>
</dbReference>
<evidence type="ECO:0000313" key="3">
    <source>
        <dbReference type="Proteomes" id="UP000314294"/>
    </source>
</evidence>
<gene>
    <name evidence="2" type="ORF">EYF80_045460</name>
</gene>